<feature type="binding site" evidence="11">
    <location>
        <position position="637"/>
    </location>
    <ligand>
        <name>Ca(2+)</name>
        <dbReference type="ChEBI" id="CHEBI:29108"/>
    </ligand>
</feature>
<comment type="subcellular location">
    <subcellularLocation>
        <location evidence="3">Secreted</location>
        <location evidence="3">Extracellular space</location>
    </subcellularLocation>
</comment>
<evidence type="ECO:0000256" key="6">
    <source>
        <dbReference type="ARBA" id="ARBA00022723"/>
    </source>
</evidence>
<comment type="cofactor">
    <cofactor evidence="11">
        <name>Ca(2+)</name>
        <dbReference type="ChEBI" id="CHEBI:29108"/>
    </cofactor>
    <text evidence="11">Binds 1 Ca(2+) ion per subunit.</text>
</comment>
<reference evidence="13" key="1">
    <citation type="submission" date="2021-01" db="EMBL/GenBank/DDBJ databases">
        <title>Deciphering the adaptive evolutionary patterns associated with biogeogrpahic diversity in the finger millet blast pathogen Magnaporthe oryzae in Eastern Africa.</title>
        <authorList>
            <person name="Onyema G."/>
            <person name="Shittu T.A."/>
            <person name="Dodsworth S."/>
            <person name="Devilliers S."/>
            <person name="Muthumeenakshi S."/>
            <person name="Sreenivasaprasad S."/>
        </authorList>
    </citation>
    <scope>NUCLEOTIDE SEQUENCE</scope>
    <source>
        <strain evidence="13">D15/s37</strain>
    </source>
</reference>
<dbReference type="Pfam" id="PF09286">
    <property type="entry name" value="Pro-kuma_activ"/>
    <property type="match status" value="1"/>
</dbReference>
<evidence type="ECO:0000259" key="12">
    <source>
        <dbReference type="PROSITE" id="PS51695"/>
    </source>
</evidence>
<dbReference type="EMBL" id="JABSND010000002">
    <property type="protein sequence ID" value="KAI6304856.1"/>
    <property type="molecule type" value="Genomic_DNA"/>
</dbReference>
<gene>
    <name evidence="13" type="ORF">MCOR33_000369</name>
</gene>
<evidence type="ECO:0000313" key="14">
    <source>
        <dbReference type="Proteomes" id="UP001059893"/>
    </source>
</evidence>
<dbReference type="InterPro" id="IPR050819">
    <property type="entry name" value="Tripeptidyl-peptidase_I"/>
</dbReference>
<dbReference type="SUPFAM" id="SSF54897">
    <property type="entry name" value="Protease propeptides/inhibitors"/>
    <property type="match status" value="1"/>
</dbReference>
<name>A0ABQ8P0M4_PYRGI</name>
<evidence type="ECO:0000256" key="10">
    <source>
        <dbReference type="ARBA" id="ARBA00023145"/>
    </source>
</evidence>
<evidence type="ECO:0000256" key="8">
    <source>
        <dbReference type="ARBA" id="ARBA00022825"/>
    </source>
</evidence>
<dbReference type="InterPro" id="IPR030400">
    <property type="entry name" value="Sedolisin_dom"/>
</dbReference>
<dbReference type="InterPro" id="IPR036852">
    <property type="entry name" value="Peptidase_S8/S53_dom_sf"/>
</dbReference>
<sequence length="655" mass="70945">MSIQPAKSLRNISKAGGKNEVTKLSVQFLIRCRGFAQRFPKKPDVLRPPRCPSFRQSAVGKMFLASLVSLLLATRTVAGLPQQAADGLVEHERAAVIPAAWKRIRSATADDVLTLRIAVKNHRKLDQRHILARSDPNSPLYGKYLGAAELNSLLDESTSPDARQGSWDRVRRWVGQQNVNVVGENARGIEISLSAREAESLLGTSFSIYSKDGDDTLVARTEAYSLPLSIRNDVEFVYPTIHFFQGGSPRDSARKLERRQRGLPQGPFDCSKYNCPVNISAKYNIDYIPESASASKLAVAGFLEQYPSTESWKDFISKYGLSNSTNQAPFNVVTLNGGKNPDTVKDGMIEAQLDLEYTSSFTGPLNVTYYMVGGRPPTWKQPGNITVPESESDQEPYLEFLDFLLSRDDVPQVISISYTDDEQSVPRSYADQVCDRFGQLAMRGVSVLVASGDAGAQGTRFSQCVGPAGEPRFIPTFPASCPWVTTVGATAAWGGVAGFSSGGFSNYYARPEWQKAAVEAYLPHTGIPENPNYAWNSSGRGYPDLTLLGTDYLITNAGSTQPAKGTSASTPVVASMIALLNDIRLRKGMPVLGFLNPLLYSSEVAQGGFTDITEGVVNGCSSAEAQQPGFTAAAGWDAASGLGAPDFAKLRKLLT</sequence>
<evidence type="ECO:0000313" key="13">
    <source>
        <dbReference type="EMBL" id="KAI6304856.1"/>
    </source>
</evidence>
<dbReference type="PANTHER" id="PTHR14218">
    <property type="entry name" value="PROTEASE S8 TRIPEPTIDYL PEPTIDASE I CLN2"/>
    <property type="match status" value="1"/>
</dbReference>
<comment type="caution">
    <text evidence="13">The sequence shown here is derived from an EMBL/GenBank/DDBJ whole genome shotgun (WGS) entry which is preliminary data.</text>
</comment>
<evidence type="ECO:0000256" key="7">
    <source>
        <dbReference type="ARBA" id="ARBA00022801"/>
    </source>
</evidence>
<protein>
    <recommendedName>
        <fullName evidence="4">tripeptidyl-peptidase II</fullName>
        <ecNumber evidence="4">3.4.14.10</ecNumber>
    </recommendedName>
</protein>
<feature type="domain" description="Peptidase S53" evidence="12">
    <location>
        <begin position="273"/>
        <end position="655"/>
    </location>
</feature>
<evidence type="ECO:0000256" key="2">
    <source>
        <dbReference type="ARBA" id="ARBA00002451"/>
    </source>
</evidence>
<comment type="function">
    <text evidence="2">Secreted tripeptidyl-peptidase which degrades proteins at acidic pHs and is involved in virulence.</text>
</comment>
<evidence type="ECO:0000256" key="5">
    <source>
        <dbReference type="ARBA" id="ARBA00022670"/>
    </source>
</evidence>
<keyword evidence="5 11" id="KW-0645">Protease</keyword>
<feature type="binding site" evidence="11">
    <location>
        <position position="635"/>
    </location>
    <ligand>
        <name>Ca(2+)</name>
        <dbReference type="ChEBI" id="CHEBI:29108"/>
    </ligand>
</feature>
<feature type="binding site" evidence="11">
    <location>
        <position position="611"/>
    </location>
    <ligand>
        <name>Ca(2+)</name>
        <dbReference type="ChEBI" id="CHEBI:29108"/>
    </ligand>
</feature>
<dbReference type="Pfam" id="PF00082">
    <property type="entry name" value="Peptidase_S8"/>
    <property type="match status" value="1"/>
</dbReference>
<proteinExistence type="predicted"/>
<keyword evidence="14" id="KW-1185">Reference proteome</keyword>
<dbReference type="EC" id="3.4.14.10" evidence="4"/>
<dbReference type="Proteomes" id="UP001059893">
    <property type="component" value="Unassembled WGS sequence"/>
</dbReference>
<keyword evidence="6 11" id="KW-0479">Metal-binding</keyword>
<feature type="active site" description="Charge relay system" evidence="11">
    <location>
        <position position="567"/>
    </location>
</feature>
<keyword evidence="8 11" id="KW-0720">Serine protease</keyword>
<evidence type="ECO:0000256" key="3">
    <source>
        <dbReference type="ARBA" id="ARBA00004239"/>
    </source>
</evidence>
<feature type="binding site" evidence="11">
    <location>
        <position position="612"/>
    </location>
    <ligand>
        <name>Ca(2+)</name>
        <dbReference type="ChEBI" id="CHEBI:29108"/>
    </ligand>
</feature>
<evidence type="ECO:0000256" key="11">
    <source>
        <dbReference type="PROSITE-ProRule" id="PRU01032"/>
    </source>
</evidence>
<dbReference type="InterPro" id="IPR015366">
    <property type="entry name" value="S53_propep"/>
</dbReference>
<evidence type="ECO:0000256" key="4">
    <source>
        <dbReference type="ARBA" id="ARBA00012462"/>
    </source>
</evidence>
<organism evidence="13 14">
    <name type="scientific">Pyricularia grisea</name>
    <name type="common">Crabgrass-specific blast fungus</name>
    <name type="synonym">Magnaporthe grisea</name>
    <dbReference type="NCBI Taxonomy" id="148305"/>
    <lineage>
        <taxon>Eukaryota</taxon>
        <taxon>Fungi</taxon>
        <taxon>Dikarya</taxon>
        <taxon>Ascomycota</taxon>
        <taxon>Pezizomycotina</taxon>
        <taxon>Sordariomycetes</taxon>
        <taxon>Sordariomycetidae</taxon>
        <taxon>Magnaporthales</taxon>
        <taxon>Pyriculariaceae</taxon>
        <taxon>Pyricularia</taxon>
    </lineage>
</organism>
<keyword evidence="9 11" id="KW-0106">Calcium</keyword>
<dbReference type="SMART" id="SM00944">
    <property type="entry name" value="Pro-kuma_activ"/>
    <property type="match status" value="1"/>
</dbReference>
<dbReference type="PANTHER" id="PTHR14218:SF15">
    <property type="entry name" value="TRIPEPTIDYL-PEPTIDASE 1"/>
    <property type="match status" value="1"/>
</dbReference>
<feature type="active site" description="Charge relay system" evidence="11">
    <location>
        <position position="354"/>
    </location>
</feature>
<comment type="catalytic activity">
    <reaction evidence="1">
        <text>Release of an N-terminal tripeptide from a polypeptide.</text>
        <dbReference type="EC" id="3.4.14.10"/>
    </reaction>
</comment>
<accession>A0ABQ8P0M4</accession>
<keyword evidence="7 11" id="KW-0378">Hydrolase</keyword>
<evidence type="ECO:0000256" key="1">
    <source>
        <dbReference type="ARBA" id="ARBA00001910"/>
    </source>
</evidence>
<keyword evidence="10" id="KW-0865">Zymogen</keyword>
<evidence type="ECO:0000256" key="9">
    <source>
        <dbReference type="ARBA" id="ARBA00022837"/>
    </source>
</evidence>
<feature type="active site" description="Charge relay system" evidence="11">
    <location>
        <position position="350"/>
    </location>
</feature>
<dbReference type="PROSITE" id="PS51695">
    <property type="entry name" value="SEDOLISIN"/>
    <property type="match status" value="1"/>
</dbReference>
<dbReference type="InterPro" id="IPR000209">
    <property type="entry name" value="Peptidase_S8/S53_dom"/>
</dbReference>
<dbReference type="CDD" id="cd11377">
    <property type="entry name" value="Pro-peptidase_S53"/>
    <property type="match status" value="1"/>
</dbReference>
<dbReference type="SUPFAM" id="SSF52743">
    <property type="entry name" value="Subtilisin-like"/>
    <property type="match status" value="1"/>
</dbReference>
<dbReference type="Gene3D" id="3.40.50.200">
    <property type="entry name" value="Peptidase S8/S53 domain"/>
    <property type="match status" value="1"/>
</dbReference>
<dbReference type="CDD" id="cd04056">
    <property type="entry name" value="Peptidases_S53"/>
    <property type="match status" value="1"/>
</dbReference>